<accession>A0A8H4EID7</accession>
<organism evidence="1 2">
    <name type="scientific">Gigaspora margarita</name>
    <dbReference type="NCBI Taxonomy" id="4874"/>
    <lineage>
        <taxon>Eukaryota</taxon>
        <taxon>Fungi</taxon>
        <taxon>Fungi incertae sedis</taxon>
        <taxon>Mucoromycota</taxon>
        <taxon>Glomeromycotina</taxon>
        <taxon>Glomeromycetes</taxon>
        <taxon>Diversisporales</taxon>
        <taxon>Gigasporaceae</taxon>
        <taxon>Gigaspora</taxon>
    </lineage>
</organism>
<gene>
    <name evidence="1" type="ORF">F8M41_021991</name>
</gene>
<comment type="caution">
    <text evidence="1">The sequence shown here is derived from an EMBL/GenBank/DDBJ whole genome shotgun (WGS) entry which is preliminary data.</text>
</comment>
<evidence type="ECO:0000313" key="2">
    <source>
        <dbReference type="Proteomes" id="UP000439903"/>
    </source>
</evidence>
<protein>
    <submittedName>
        <fullName evidence="1">Protein far1-related sequence 11-like</fullName>
    </submittedName>
</protein>
<reference evidence="1 2" key="1">
    <citation type="journal article" date="2019" name="Environ. Microbiol.">
        <title>At the nexus of three kingdoms: the genome of the mycorrhizal fungus Gigaspora margarita provides insights into plant, endobacterial and fungal interactions.</title>
        <authorList>
            <person name="Venice F."/>
            <person name="Ghignone S."/>
            <person name="Salvioli di Fossalunga A."/>
            <person name="Amselem J."/>
            <person name="Novero M."/>
            <person name="Xianan X."/>
            <person name="Sedzielewska Toro K."/>
            <person name="Morin E."/>
            <person name="Lipzen A."/>
            <person name="Grigoriev I.V."/>
            <person name="Henrissat B."/>
            <person name="Martin F.M."/>
            <person name="Bonfante P."/>
        </authorList>
    </citation>
    <scope>NUCLEOTIDE SEQUENCE [LARGE SCALE GENOMIC DNA]</scope>
    <source>
        <strain evidence="1 2">BEG34</strain>
    </source>
</reference>
<keyword evidence="2" id="KW-1185">Reference proteome</keyword>
<proteinExistence type="predicted"/>
<dbReference type="AlphaFoldDB" id="A0A8H4EID7"/>
<name>A0A8H4EID7_GIGMA</name>
<sequence length="80" mass="9677">MLRQLLQGEFKDQLFLDKDLANVIQHFRKGDTTDPEKDPENDVSNLLKVLRTFKEENPTWFIADHYVKNRLYHLFWMTSH</sequence>
<dbReference type="OrthoDB" id="2388239at2759"/>
<dbReference type="Proteomes" id="UP000439903">
    <property type="component" value="Unassembled WGS sequence"/>
</dbReference>
<evidence type="ECO:0000313" key="1">
    <source>
        <dbReference type="EMBL" id="KAF0490133.1"/>
    </source>
</evidence>
<dbReference type="EMBL" id="WTPW01000665">
    <property type="protein sequence ID" value="KAF0490133.1"/>
    <property type="molecule type" value="Genomic_DNA"/>
</dbReference>